<dbReference type="InterPro" id="IPR001584">
    <property type="entry name" value="Integrase_cat-core"/>
</dbReference>
<gene>
    <name evidence="2" type="ORF">E1I18_00575</name>
</gene>
<dbReference type="InterPro" id="IPR053392">
    <property type="entry name" value="Transposase_IS30-like"/>
</dbReference>
<dbReference type="AlphaFoldDB" id="A0A507SV31"/>
<dbReference type="EMBL" id="SMDN01000002">
    <property type="protein sequence ID" value="TQC54085.1"/>
    <property type="molecule type" value="Genomic_DNA"/>
</dbReference>
<evidence type="ECO:0000313" key="3">
    <source>
        <dbReference type="Proteomes" id="UP000320801"/>
    </source>
</evidence>
<dbReference type="InterPro" id="IPR012337">
    <property type="entry name" value="RNaseH-like_sf"/>
</dbReference>
<dbReference type="GO" id="GO:0004803">
    <property type="term" value="F:transposase activity"/>
    <property type="evidence" value="ECO:0007669"/>
    <property type="project" value="TreeGrafter"/>
</dbReference>
<proteinExistence type="predicted"/>
<dbReference type="RefSeq" id="WP_141483667.1">
    <property type="nucleotide sequence ID" value="NZ_SMDN01000002.1"/>
</dbReference>
<dbReference type="Proteomes" id="UP000320801">
    <property type="component" value="Unassembled WGS sequence"/>
</dbReference>
<comment type="caution">
    <text evidence="2">The sequence shown here is derived from an EMBL/GenBank/DDBJ whole genome shotgun (WGS) entry which is preliminary data.</text>
</comment>
<reference evidence="2 3" key="1">
    <citation type="submission" date="2019-03" db="EMBL/GenBank/DDBJ databases">
        <title>Characterization of a novel Mycoplasma cynos real-time PCR assay.</title>
        <authorList>
            <person name="Tallmadge R.L."/>
            <person name="Mitchell P.K."/>
            <person name="Goodman L."/>
        </authorList>
    </citation>
    <scope>NUCLEOTIDE SEQUENCE [LARGE SCALE GENOMIC DNA]</scope>
    <source>
        <strain evidence="2 3">1642</strain>
    </source>
</reference>
<evidence type="ECO:0000313" key="2">
    <source>
        <dbReference type="EMBL" id="TQC54085.1"/>
    </source>
</evidence>
<sequence>MLSNTLITEKPKKGQVFCLSFHMSYSKKIVHEHYFVSKRFADDTNELLHEIYASRKSFKNHALQPSEAVSFLENLKNFKTFEHIAREYKMEVKTLKEILKLCWIETAAFDKKHTFKCQVCGKNVVRYKALSPNRYLENINNYGRPRQYKHSAKIQKKWQPFLHFITQETKQYNKYKNAKNLSLRVPKKSAQQLIDEFKRISNEDVFIPTPSTLYKFMKRNEFIIPYDIFTYKSIGKSLRSKSKRHKPKKKTVGKTIHERPKEINDRLTLNDYEMDTVHGNIKSKKVILTLINRLTRKSYAIISSLNARAIKRALEKLIARFNLKIDTLTIDNGSENYMLDKIKCIKQIFHTDAFASSQKGSIENMHKLIREYVPKGKSFDCYSDDEIWSMMDKINNIVRHNINQFPFPMSANAAQNFFQNN</sequence>
<dbReference type="Gene3D" id="3.30.420.10">
    <property type="entry name" value="Ribonuclease H-like superfamily/Ribonuclease H"/>
    <property type="match status" value="1"/>
</dbReference>
<dbReference type="PANTHER" id="PTHR10948:SF23">
    <property type="entry name" value="TRANSPOSASE INSI FOR INSERTION SEQUENCE ELEMENT IS30A-RELATED"/>
    <property type="match status" value="1"/>
</dbReference>
<organism evidence="2 3">
    <name type="scientific">Mycoplasmopsis mucosicanis</name>
    <dbReference type="NCBI Taxonomy" id="458208"/>
    <lineage>
        <taxon>Bacteria</taxon>
        <taxon>Bacillati</taxon>
        <taxon>Mycoplasmatota</taxon>
        <taxon>Mycoplasmoidales</taxon>
        <taxon>Metamycoplasmataceae</taxon>
        <taxon>Mycoplasmopsis</taxon>
    </lineage>
</organism>
<dbReference type="GO" id="GO:0032196">
    <property type="term" value="P:transposition"/>
    <property type="evidence" value="ECO:0007669"/>
    <property type="project" value="TreeGrafter"/>
</dbReference>
<feature type="domain" description="Integrase catalytic" evidence="1">
    <location>
        <begin position="256"/>
        <end position="414"/>
    </location>
</feature>
<dbReference type="PROSITE" id="PS50994">
    <property type="entry name" value="INTEGRASE"/>
    <property type="match status" value="1"/>
</dbReference>
<dbReference type="PANTHER" id="PTHR10948">
    <property type="entry name" value="TRANSPOSASE"/>
    <property type="match status" value="1"/>
</dbReference>
<dbReference type="GO" id="GO:0003676">
    <property type="term" value="F:nucleic acid binding"/>
    <property type="evidence" value="ECO:0007669"/>
    <property type="project" value="InterPro"/>
</dbReference>
<evidence type="ECO:0000259" key="1">
    <source>
        <dbReference type="PROSITE" id="PS50994"/>
    </source>
</evidence>
<name>A0A507SV31_9BACT</name>
<dbReference type="SUPFAM" id="SSF53098">
    <property type="entry name" value="Ribonuclease H-like"/>
    <property type="match status" value="1"/>
</dbReference>
<dbReference type="OrthoDB" id="398176at2"/>
<keyword evidence="3" id="KW-1185">Reference proteome</keyword>
<dbReference type="InterPro" id="IPR036397">
    <property type="entry name" value="RNaseH_sf"/>
</dbReference>
<dbReference type="GO" id="GO:0015074">
    <property type="term" value="P:DNA integration"/>
    <property type="evidence" value="ECO:0007669"/>
    <property type="project" value="InterPro"/>
</dbReference>
<dbReference type="GO" id="GO:0005829">
    <property type="term" value="C:cytosol"/>
    <property type="evidence" value="ECO:0007669"/>
    <property type="project" value="TreeGrafter"/>
</dbReference>
<dbReference type="InterPro" id="IPR051917">
    <property type="entry name" value="Transposase-Integrase"/>
</dbReference>
<protein>
    <submittedName>
        <fullName evidence="2">IS30 family transposase</fullName>
    </submittedName>
</protein>
<dbReference type="NCBIfam" id="NF033563">
    <property type="entry name" value="transpos_IS30"/>
    <property type="match status" value="1"/>
</dbReference>
<accession>A0A507SV31</accession>